<proteinExistence type="predicted"/>
<name>A0A226X475_CABSO</name>
<dbReference type="EMBL" id="MTHB01000072">
    <property type="protein sequence ID" value="OXC78244.1"/>
    <property type="molecule type" value="Genomic_DNA"/>
</dbReference>
<dbReference type="AlphaFoldDB" id="A0A226X475"/>
<reference evidence="2" key="1">
    <citation type="submission" date="2017-01" db="EMBL/GenBank/DDBJ databases">
        <title>Genome Analysis of Deinococcus marmoris KOPRI26562.</title>
        <authorList>
            <person name="Kim J.H."/>
            <person name="Oh H.-M."/>
        </authorList>
    </citation>
    <scope>NUCLEOTIDE SEQUENCE [LARGE SCALE GENOMIC DNA]</scope>
    <source>
        <strain evidence="2">PAMC 26633</strain>
    </source>
</reference>
<dbReference type="Proteomes" id="UP000214720">
    <property type="component" value="Unassembled WGS sequence"/>
</dbReference>
<accession>A0A226X475</accession>
<organism evidence="1 2">
    <name type="scientific">Caballeronia sordidicola</name>
    <name type="common">Burkholderia sordidicola</name>
    <dbReference type="NCBI Taxonomy" id="196367"/>
    <lineage>
        <taxon>Bacteria</taxon>
        <taxon>Pseudomonadati</taxon>
        <taxon>Pseudomonadota</taxon>
        <taxon>Betaproteobacteria</taxon>
        <taxon>Burkholderiales</taxon>
        <taxon>Burkholderiaceae</taxon>
        <taxon>Caballeronia</taxon>
    </lineage>
</organism>
<comment type="caution">
    <text evidence="1">The sequence shown here is derived from an EMBL/GenBank/DDBJ whole genome shotgun (WGS) entry which is preliminary data.</text>
</comment>
<protein>
    <submittedName>
        <fullName evidence="1">Uncharacterized protein</fullName>
    </submittedName>
</protein>
<gene>
    <name evidence="1" type="ORF">BSU04_12745</name>
</gene>
<evidence type="ECO:0000313" key="2">
    <source>
        <dbReference type="Proteomes" id="UP000214720"/>
    </source>
</evidence>
<sequence>MYSPLESDDLKKYGAIANGLNVKNALYASEAAAITRSVRHHEKQL</sequence>
<evidence type="ECO:0000313" key="1">
    <source>
        <dbReference type="EMBL" id="OXC78244.1"/>
    </source>
</evidence>